<dbReference type="PANTHER" id="PTHR33362">
    <property type="entry name" value="SIALIC ACID TRAP TRANSPORTER PERMEASE PROTEIN SIAT-RELATED"/>
    <property type="match status" value="1"/>
</dbReference>
<keyword evidence="7" id="KW-0813">Transport</keyword>
<dbReference type="OrthoDB" id="9790209at2"/>
<feature type="domain" description="TRAP C4-dicarboxylate transport system permease DctM subunit" evidence="8">
    <location>
        <begin position="7"/>
        <end position="416"/>
    </location>
</feature>
<feature type="transmembrane region" description="Helical" evidence="7">
    <location>
        <begin position="134"/>
        <end position="161"/>
    </location>
</feature>
<keyword evidence="5 7" id="KW-1133">Transmembrane helix</keyword>
<evidence type="ECO:0000256" key="3">
    <source>
        <dbReference type="ARBA" id="ARBA00022519"/>
    </source>
</evidence>
<organism evidence="9 10">
    <name type="scientific">Salipiger thiooxidans</name>
    <dbReference type="NCBI Taxonomy" id="282683"/>
    <lineage>
        <taxon>Bacteria</taxon>
        <taxon>Pseudomonadati</taxon>
        <taxon>Pseudomonadota</taxon>
        <taxon>Alphaproteobacteria</taxon>
        <taxon>Rhodobacterales</taxon>
        <taxon>Roseobacteraceae</taxon>
        <taxon>Salipiger</taxon>
    </lineage>
</organism>
<keyword evidence="3 7" id="KW-0997">Cell inner membrane</keyword>
<dbReference type="STRING" id="282683.SAMN04488105_10878"/>
<proteinExistence type="inferred from homology"/>
<feature type="transmembrane region" description="Helical" evidence="7">
    <location>
        <begin position="399"/>
        <end position="420"/>
    </location>
</feature>
<comment type="subcellular location">
    <subcellularLocation>
        <location evidence="1 7">Cell inner membrane</location>
        <topology evidence="1 7">Multi-pass membrane protein</topology>
    </subcellularLocation>
</comment>
<keyword evidence="6 7" id="KW-0472">Membrane</keyword>
<dbReference type="GO" id="GO:0022857">
    <property type="term" value="F:transmembrane transporter activity"/>
    <property type="evidence" value="ECO:0007669"/>
    <property type="project" value="UniProtKB-UniRule"/>
</dbReference>
<reference evidence="10" key="1">
    <citation type="submission" date="2016-10" db="EMBL/GenBank/DDBJ databases">
        <authorList>
            <person name="Varghese N."/>
            <person name="Submissions S."/>
        </authorList>
    </citation>
    <scope>NUCLEOTIDE SEQUENCE [LARGE SCALE GENOMIC DNA]</scope>
    <source>
        <strain evidence="10">DSM 10146</strain>
    </source>
</reference>
<dbReference type="Proteomes" id="UP000198994">
    <property type="component" value="Unassembled WGS sequence"/>
</dbReference>
<dbReference type="PIRSF" id="PIRSF006066">
    <property type="entry name" value="HI0050"/>
    <property type="match status" value="1"/>
</dbReference>
<evidence type="ECO:0000259" key="8">
    <source>
        <dbReference type="Pfam" id="PF06808"/>
    </source>
</evidence>
<dbReference type="GO" id="GO:0005886">
    <property type="term" value="C:plasma membrane"/>
    <property type="evidence" value="ECO:0007669"/>
    <property type="project" value="UniProtKB-SubCell"/>
</dbReference>
<evidence type="ECO:0000256" key="7">
    <source>
        <dbReference type="RuleBase" id="RU369079"/>
    </source>
</evidence>
<evidence type="ECO:0000256" key="6">
    <source>
        <dbReference type="ARBA" id="ARBA00023136"/>
    </source>
</evidence>
<dbReference type="NCBIfam" id="TIGR00786">
    <property type="entry name" value="dctM"/>
    <property type="match status" value="1"/>
</dbReference>
<evidence type="ECO:0000256" key="2">
    <source>
        <dbReference type="ARBA" id="ARBA00022475"/>
    </source>
</evidence>
<evidence type="ECO:0000256" key="1">
    <source>
        <dbReference type="ARBA" id="ARBA00004429"/>
    </source>
</evidence>
<accession>A0A1G7G2M6</accession>
<feature type="transmembrane region" description="Helical" evidence="7">
    <location>
        <begin position="55"/>
        <end position="78"/>
    </location>
</feature>
<gene>
    <name evidence="9" type="ORF">SAMN04488105_10878</name>
</gene>
<name>A0A1G7G2M6_9RHOB</name>
<feature type="transmembrane region" description="Helical" evidence="7">
    <location>
        <begin position="173"/>
        <end position="192"/>
    </location>
</feature>
<feature type="transmembrane region" description="Helical" evidence="7">
    <location>
        <begin position="358"/>
        <end position="379"/>
    </location>
</feature>
<dbReference type="RefSeq" id="WP_089959892.1">
    <property type="nucleotide sequence ID" value="NZ_FNAV01000008.1"/>
</dbReference>
<evidence type="ECO:0000256" key="5">
    <source>
        <dbReference type="ARBA" id="ARBA00022989"/>
    </source>
</evidence>
<feature type="transmembrane region" description="Helical" evidence="7">
    <location>
        <begin position="6"/>
        <end position="34"/>
    </location>
</feature>
<protein>
    <recommendedName>
        <fullName evidence="7">TRAP transporter large permease protein</fullName>
    </recommendedName>
</protein>
<evidence type="ECO:0000256" key="4">
    <source>
        <dbReference type="ARBA" id="ARBA00022692"/>
    </source>
</evidence>
<dbReference type="Pfam" id="PF06808">
    <property type="entry name" value="DctM"/>
    <property type="match status" value="1"/>
</dbReference>
<feature type="transmembrane region" description="Helical" evidence="7">
    <location>
        <begin position="241"/>
        <end position="259"/>
    </location>
</feature>
<sequence length="430" mass="45284">MTTAIFLILFFGLLVLGLPVAYTMLVTSAVYILLAGLPEIQLTMRASNGIESFSLLAIPMFLLAGNLMNGMGVTERIFNFAGVLVRHITGGLGHVNVVASILFAGMSGSAVADAGGLGAVEIRAMEKAGYSKRFSAAVTAASATMGPIIPPSITLVVYGFLAEESVGRLFLGGALPGLLTGFALMVIIWILVKTGREEAPRLPRAGFREVICAFWKAIPALMAPVILLGGILAGVFTPTEASVVVVLYILVIGTLSMGFDRAQIVEALLGTVRTSAATLFIIAVSAVFGWIISIQRLPIAMVDMMQDMFVSKAAAMALIIVILLIVGMFMEVLAALVLLVPTLLAIATSFDIDTVHLGVTVVVTMMIGTITPPVGLVLYTVMTVARVGMGDLTRALAPFYVAMIVVALLVAFVPQITLFLPDLLMPPAQR</sequence>
<feature type="transmembrane region" description="Helical" evidence="7">
    <location>
        <begin position="213"/>
        <end position="235"/>
    </location>
</feature>
<keyword evidence="4 7" id="KW-0812">Transmembrane</keyword>
<keyword evidence="2" id="KW-1003">Cell membrane</keyword>
<comment type="subunit">
    <text evidence="7">The complex comprises the extracytoplasmic solute receptor protein and the two transmembrane proteins.</text>
</comment>
<dbReference type="InterPro" id="IPR010656">
    <property type="entry name" value="DctM"/>
</dbReference>
<comment type="function">
    <text evidence="7">Part of the tripartite ATP-independent periplasmic (TRAP) transport system.</text>
</comment>
<evidence type="ECO:0000313" key="10">
    <source>
        <dbReference type="Proteomes" id="UP000198994"/>
    </source>
</evidence>
<comment type="similarity">
    <text evidence="7">Belongs to the TRAP transporter large permease family.</text>
</comment>
<dbReference type="EMBL" id="FNAV01000008">
    <property type="protein sequence ID" value="SDE82404.1"/>
    <property type="molecule type" value="Genomic_DNA"/>
</dbReference>
<feature type="transmembrane region" description="Helical" evidence="7">
    <location>
        <begin position="271"/>
        <end position="293"/>
    </location>
</feature>
<dbReference type="AlphaFoldDB" id="A0A1G7G2M6"/>
<dbReference type="InterPro" id="IPR004681">
    <property type="entry name" value="TRAP_DctM"/>
</dbReference>
<keyword evidence="10" id="KW-1185">Reference proteome</keyword>
<comment type="caution">
    <text evidence="7">Lacks conserved residue(s) required for the propagation of feature annotation.</text>
</comment>
<dbReference type="PANTHER" id="PTHR33362:SF3">
    <property type="entry name" value="SIALIC ACID TRAP TRANSPORTER PERMEASE PROTEIN SIAT"/>
    <property type="match status" value="1"/>
</dbReference>
<evidence type="ECO:0000313" key="9">
    <source>
        <dbReference type="EMBL" id="SDE82404.1"/>
    </source>
</evidence>
<feature type="transmembrane region" description="Helical" evidence="7">
    <location>
        <begin position="313"/>
        <end position="346"/>
    </location>
</feature>